<evidence type="ECO:0000313" key="9">
    <source>
        <dbReference type="Proteomes" id="UP001157418"/>
    </source>
</evidence>
<comment type="caution">
    <text evidence="8">The sequence shown here is derived from an EMBL/GenBank/DDBJ whole genome shotgun (WGS) entry which is preliminary data.</text>
</comment>
<dbReference type="AlphaFoldDB" id="A0AAU9MVE4"/>
<evidence type="ECO:0000256" key="1">
    <source>
        <dbReference type="ARBA" id="ARBA00004370"/>
    </source>
</evidence>
<keyword evidence="6" id="KW-0812">Transmembrane</keyword>
<reference evidence="8 9" key="1">
    <citation type="submission" date="2022-01" db="EMBL/GenBank/DDBJ databases">
        <authorList>
            <person name="Xiong W."/>
            <person name="Schranz E."/>
        </authorList>
    </citation>
    <scope>NUCLEOTIDE SEQUENCE [LARGE SCALE GENOMIC DNA]</scope>
</reference>
<evidence type="ECO:0000256" key="2">
    <source>
        <dbReference type="ARBA" id="ARBA00022448"/>
    </source>
</evidence>
<keyword evidence="2" id="KW-0813">Transport</keyword>
<evidence type="ECO:0000256" key="6">
    <source>
        <dbReference type="SAM" id="Phobius"/>
    </source>
</evidence>
<evidence type="ECO:0000259" key="7">
    <source>
        <dbReference type="PROSITE" id="PS51847"/>
    </source>
</evidence>
<keyword evidence="5 6" id="KW-0472">Membrane</keyword>
<protein>
    <recommendedName>
        <fullName evidence="7">SMP-LTD domain-containing protein</fullName>
    </recommendedName>
</protein>
<dbReference type="Proteomes" id="UP001157418">
    <property type="component" value="Unassembled WGS sequence"/>
</dbReference>
<comment type="subcellular location">
    <subcellularLocation>
        <location evidence="1">Membrane</location>
    </subcellularLocation>
</comment>
<dbReference type="GO" id="GO:0006869">
    <property type="term" value="P:lipid transport"/>
    <property type="evidence" value="ECO:0007669"/>
    <property type="project" value="UniProtKB-KW"/>
</dbReference>
<name>A0AAU9MVE4_9ASTR</name>
<accession>A0AAU9MVE4</accession>
<dbReference type="InterPro" id="IPR045050">
    <property type="entry name" value="Synaptotagmin_plant"/>
</dbReference>
<dbReference type="GO" id="GO:0016020">
    <property type="term" value="C:membrane"/>
    <property type="evidence" value="ECO:0007669"/>
    <property type="project" value="UniProtKB-SubCell"/>
</dbReference>
<dbReference type="InterPro" id="IPR031468">
    <property type="entry name" value="SMP_LBD"/>
</dbReference>
<dbReference type="EMBL" id="CAKMRJ010003334">
    <property type="protein sequence ID" value="CAH1430527.1"/>
    <property type="molecule type" value="Genomic_DNA"/>
</dbReference>
<dbReference type="PROSITE" id="PS51847">
    <property type="entry name" value="SMP"/>
    <property type="match status" value="1"/>
</dbReference>
<dbReference type="GO" id="GO:0008289">
    <property type="term" value="F:lipid binding"/>
    <property type="evidence" value="ECO:0007669"/>
    <property type="project" value="UniProtKB-KW"/>
</dbReference>
<keyword evidence="3" id="KW-0445">Lipid transport</keyword>
<sequence>MEQGKWKQKHRWGFWQWCSIEEEERSCGGSRRDREDEERNDGCKLFCSILTVLVFLFGVASELIKANLEPTLEQYRPMVLSSLSFSKFTLGTVAPQFIGVSTVEDGGEGITMELEMNWDGNPSIILDIKTRLGVGLPVQVKNIAFIRVSRLIFKQIIR</sequence>
<keyword evidence="4" id="KW-0446">Lipid-binding</keyword>
<dbReference type="GO" id="GO:0005783">
    <property type="term" value="C:endoplasmic reticulum"/>
    <property type="evidence" value="ECO:0007669"/>
    <property type="project" value="TreeGrafter"/>
</dbReference>
<organism evidence="8 9">
    <name type="scientific">Lactuca virosa</name>
    <dbReference type="NCBI Taxonomy" id="75947"/>
    <lineage>
        <taxon>Eukaryota</taxon>
        <taxon>Viridiplantae</taxon>
        <taxon>Streptophyta</taxon>
        <taxon>Embryophyta</taxon>
        <taxon>Tracheophyta</taxon>
        <taxon>Spermatophyta</taxon>
        <taxon>Magnoliopsida</taxon>
        <taxon>eudicotyledons</taxon>
        <taxon>Gunneridae</taxon>
        <taxon>Pentapetalae</taxon>
        <taxon>asterids</taxon>
        <taxon>campanulids</taxon>
        <taxon>Asterales</taxon>
        <taxon>Asteraceae</taxon>
        <taxon>Cichorioideae</taxon>
        <taxon>Cichorieae</taxon>
        <taxon>Lactucinae</taxon>
        <taxon>Lactuca</taxon>
    </lineage>
</organism>
<evidence type="ECO:0000256" key="5">
    <source>
        <dbReference type="ARBA" id="ARBA00023136"/>
    </source>
</evidence>
<dbReference type="PANTHER" id="PTHR10774:SF149">
    <property type="entry name" value="SYNAPTOTAGMIN-5"/>
    <property type="match status" value="1"/>
</dbReference>
<feature type="domain" description="SMP-LTD" evidence="7">
    <location>
        <begin position="36"/>
        <end position="158"/>
    </location>
</feature>
<feature type="transmembrane region" description="Helical" evidence="6">
    <location>
        <begin position="42"/>
        <end position="60"/>
    </location>
</feature>
<evidence type="ECO:0000256" key="4">
    <source>
        <dbReference type="ARBA" id="ARBA00023121"/>
    </source>
</evidence>
<evidence type="ECO:0000256" key="3">
    <source>
        <dbReference type="ARBA" id="ARBA00023055"/>
    </source>
</evidence>
<dbReference type="PANTHER" id="PTHR10774">
    <property type="entry name" value="EXTENDED SYNAPTOTAGMIN-RELATED"/>
    <property type="match status" value="1"/>
</dbReference>
<keyword evidence="9" id="KW-1185">Reference proteome</keyword>
<gene>
    <name evidence="8" type="ORF">LVIROSA_LOCUS17296</name>
</gene>
<proteinExistence type="predicted"/>
<evidence type="ECO:0000313" key="8">
    <source>
        <dbReference type="EMBL" id="CAH1430527.1"/>
    </source>
</evidence>
<keyword evidence="6" id="KW-1133">Transmembrane helix</keyword>